<keyword evidence="4" id="KW-0687">Ribonucleoprotein</keyword>
<keyword evidence="2" id="KW-0012">Acyltransferase</keyword>
<gene>
    <name evidence="4" type="ORF">FHR20_000384</name>
</gene>
<dbReference type="GO" id="GO:0005840">
    <property type="term" value="C:ribosome"/>
    <property type="evidence" value="ECO:0007669"/>
    <property type="project" value="UniProtKB-KW"/>
</dbReference>
<dbReference type="PANTHER" id="PTHR43877">
    <property type="entry name" value="AMINOALKYLPHOSPHONATE N-ACETYLTRANSFERASE-RELATED-RELATED"/>
    <property type="match status" value="1"/>
</dbReference>
<dbReference type="SUPFAM" id="SSF55729">
    <property type="entry name" value="Acyl-CoA N-acyltransferases (Nat)"/>
    <property type="match status" value="1"/>
</dbReference>
<keyword evidence="1" id="KW-0808">Transferase</keyword>
<reference evidence="4 5" key="1">
    <citation type="submission" date="2020-03" db="EMBL/GenBank/DDBJ databases">
        <title>Genomic Encyclopedia of Type Strains, Phase IV (KMG-IV): sequencing the most valuable type-strain genomes for metagenomic binning, comparative biology and taxonomic classification.</title>
        <authorList>
            <person name="Goeker M."/>
        </authorList>
    </citation>
    <scope>NUCLEOTIDE SEQUENCE [LARGE SCALE GENOMIC DNA]</scope>
    <source>
        <strain evidence="4 5">DSM 4733</strain>
    </source>
</reference>
<evidence type="ECO:0000256" key="1">
    <source>
        <dbReference type="ARBA" id="ARBA00022679"/>
    </source>
</evidence>
<evidence type="ECO:0000259" key="3">
    <source>
        <dbReference type="PROSITE" id="PS51186"/>
    </source>
</evidence>
<name>A0A7X5UWE8_9SPHN</name>
<dbReference type="RefSeq" id="WP_167297975.1">
    <property type="nucleotide sequence ID" value="NZ_JAASQV010000001.1"/>
</dbReference>
<dbReference type="Gene3D" id="3.40.630.30">
    <property type="match status" value="1"/>
</dbReference>
<dbReference type="InterPro" id="IPR050832">
    <property type="entry name" value="Bact_Acetyltransf"/>
</dbReference>
<proteinExistence type="predicted"/>
<dbReference type="CDD" id="cd04301">
    <property type="entry name" value="NAT_SF"/>
    <property type="match status" value="1"/>
</dbReference>
<accession>A0A7X5UWE8</accession>
<dbReference type="GO" id="GO:0016747">
    <property type="term" value="F:acyltransferase activity, transferring groups other than amino-acyl groups"/>
    <property type="evidence" value="ECO:0007669"/>
    <property type="project" value="InterPro"/>
</dbReference>
<keyword evidence="4" id="KW-0689">Ribosomal protein</keyword>
<evidence type="ECO:0000313" key="5">
    <source>
        <dbReference type="Proteomes" id="UP000564677"/>
    </source>
</evidence>
<dbReference type="Proteomes" id="UP000564677">
    <property type="component" value="Unassembled WGS sequence"/>
</dbReference>
<comment type="caution">
    <text evidence="4">The sequence shown here is derived from an EMBL/GenBank/DDBJ whole genome shotgun (WGS) entry which is preliminary data.</text>
</comment>
<evidence type="ECO:0000256" key="2">
    <source>
        <dbReference type="ARBA" id="ARBA00023315"/>
    </source>
</evidence>
<protein>
    <submittedName>
        <fullName evidence="4">Ribosomal protein S18 acetylase RimI-like enzyme</fullName>
    </submittedName>
</protein>
<sequence length="137" mass="14547">MIRRAHAGDAGPVVALWRDCGLTRPWNDPEQDFARALAAEAATILVAQGEGGGIAGSVMLGDDGHRGWVYYLAVAPAARGTGLGRALMAEAEAWLRARGCPKIQLMVREGNAEALGFYEALGLERQGVVTLGRFLND</sequence>
<organism evidence="4 5">
    <name type="scientific">Sphingomonas leidyi</name>
    <dbReference type="NCBI Taxonomy" id="68569"/>
    <lineage>
        <taxon>Bacteria</taxon>
        <taxon>Pseudomonadati</taxon>
        <taxon>Pseudomonadota</taxon>
        <taxon>Alphaproteobacteria</taxon>
        <taxon>Sphingomonadales</taxon>
        <taxon>Sphingomonadaceae</taxon>
        <taxon>Sphingomonas</taxon>
    </lineage>
</organism>
<dbReference type="PANTHER" id="PTHR43877:SF2">
    <property type="entry name" value="AMINOALKYLPHOSPHONATE N-ACETYLTRANSFERASE-RELATED"/>
    <property type="match status" value="1"/>
</dbReference>
<feature type="domain" description="N-acetyltransferase" evidence="3">
    <location>
        <begin position="1"/>
        <end position="137"/>
    </location>
</feature>
<dbReference type="AlphaFoldDB" id="A0A7X5UWE8"/>
<dbReference type="EMBL" id="JAASQV010000001">
    <property type="protein sequence ID" value="NIJ63453.1"/>
    <property type="molecule type" value="Genomic_DNA"/>
</dbReference>
<evidence type="ECO:0000313" key="4">
    <source>
        <dbReference type="EMBL" id="NIJ63453.1"/>
    </source>
</evidence>
<dbReference type="PROSITE" id="PS51186">
    <property type="entry name" value="GNAT"/>
    <property type="match status" value="1"/>
</dbReference>
<dbReference type="NCBIfam" id="NF002959">
    <property type="entry name" value="PRK03624.1"/>
    <property type="match status" value="1"/>
</dbReference>
<dbReference type="Pfam" id="PF00583">
    <property type="entry name" value="Acetyltransf_1"/>
    <property type="match status" value="1"/>
</dbReference>
<keyword evidence="5" id="KW-1185">Reference proteome</keyword>
<dbReference type="InterPro" id="IPR016181">
    <property type="entry name" value="Acyl_CoA_acyltransferase"/>
</dbReference>
<dbReference type="InterPro" id="IPR000182">
    <property type="entry name" value="GNAT_dom"/>
</dbReference>